<dbReference type="AlphaFoldDB" id="A0AAD1MVX1"/>
<proteinExistence type="predicted"/>
<gene>
    <name evidence="2" type="ORF">MLIT_32180</name>
</gene>
<sequence>MEEARKQLTERRYDLIITTASRKFGGEPKEYANAWDDFVEAGSRIAVVADNPEVSEDSIECLTRPAFGSEQIGDCGTERAEAIARPDPLVAAAGLVPNTFVVDLTQYFCTEDRCPSVIGNVIVYRDIGSHVTATYFSTLAPALVDGLRRVIAA</sequence>
<dbReference type="EMBL" id="AP022586">
    <property type="protein sequence ID" value="BBY17626.1"/>
    <property type="molecule type" value="Genomic_DNA"/>
</dbReference>
<dbReference type="InterPro" id="IPR043968">
    <property type="entry name" value="SGNH"/>
</dbReference>
<protein>
    <recommendedName>
        <fullName evidence="1">SGNH domain-containing protein</fullName>
    </recommendedName>
</protein>
<evidence type="ECO:0000313" key="3">
    <source>
        <dbReference type="Proteomes" id="UP000466607"/>
    </source>
</evidence>
<keyword evidence="3" id="KW-1185">Reference proteome</keyword>
<evidence type="ECO:0000259" key="1">
    <source>
        <dbReference type="Pfam" id="PF19040"/>
    </source>
</evidence>
<name>A0AAD1MVX1_9MYCO</name>
<organism evidence="2 3">
    <name type="scientific">Mycolicibacterium litorale</name>
    <dbReference type="NCBI Taxonomy" id="758802"/>
    <lineage>
        <taxon>Bacteria</taxon>
        <taxon>Bacillati</taxon>
        <taxon>Actinomycetota</taxon>
        <taxon>Actinomycetes</taxon>
        <taxon>Mycobacteriales</taxon>
        <taxon>Mycobacteriaceae</taxon>
        <taxon>Mycolicibacterium</taxon>
    </lineage>
</organism>
<evidence type="ECO:0000313" key="2">
    <source>
        <dbReference type="EMBL" id="BBY17626.1"/>
    </source>
</evidence>
<dbReference type="Proteomes" id="UP000466607">
    <property type="component" value="Chromosome"/>
</dbReference>
<reference evidence="2 3" key="1">
    <citation type="journal article" date="2019" name="Emerg. Microbes Infect.">
        <title>Comprehensive subspecies identification of 175 nontuberculous mycobacteria species based on 7547 genomic profiles.</title>
        <authorList>
            <person name="Matsumoto Y."/>
            <person name="Kinjo T."/>
            <person name="Motooka D."/>
            <person name="Nabeya D."/>
            <person name="Jung N."/>
            <person name="Uechi K."/>
            <person name="Horii T."/>
            <person name="Iida T."/>
            <person name="Fujita J."/>
            <person name="Nakamura S."/>
        </authorList>
    </citation>
    <scope>NUCLEOTIDE SEQUENCE [LARGE SCALE GENOMIC DNA]</scope>
    <source>
        <strain evidence="2 3">JCM 17423</strain>
    </source>
</reference>
<accession>A0AAD1MVX1</accession>
<dbReference type="Pfam" id="PF19040">
    <property type="entry name" value="SGNH"/>
    <property type="match status" value="1"/>
</dbReference>
<feature type="domain" description="SGNH" evidence="1">
    <location>
        <begin position="30"/>
        <end position="143"/>
    </location>
</feature>